<accession>A0ABM8RWX4</accession>
<dbReference type="EMBL" id="CAJNBJ010000017">
    <property type="protein sequence ID" value="CAE6775957.1"/>
    <property type="molecule type" value="Genomic_DNA"/>
</dbReference>
<reference evidence="4 5" key="1">
    <citation type="submission" date="2021-02" db="EMBL/GenBank/DDBJ databases">
        <authorList>
            <person name="Han P."/>
        </authorList>
    </citation>
    <scope>NUCLEOTIDE SEQUENCE [LARGE SCALE GENOMIC DNA]</scope>
    <source>
        <strain evidence="4">Candidatus Nitrospira sp. ZN2</strain>
    </source>
</reference>
<evidence type="ECO:0000259" key="3">
    <source>
        <dbReference type="PROSITE" id="PS50801"/>
    </source>
</evidence>
<evidence type="ECO:0000313" key="4">
    <source>
        <dbReference type="EMBL" id="CAE6775957.1"/>
    </source>
</evidence>
<evidence type="ECO:0000313" key="5">
    <source>
        <dbReference type="Proteomes" id="UP000675880"/>
    </source>
</evidence>
<comment type="caution">
    <text evidence="4">The sequence shown here is derived from an EMBL/GenBank/DDBJ whole genome shotgun (WGS) entry which is preliminary data.</text>
</comment>
<dbReference type="PANTHER" id="PTHR33495">
    <property type="entry name" value="ANTI-SIGMA FACTOR ANTAGONIST TM_1081-RELATED-RELATED"/>
    <property type="match status" value="1"/>
</dbReference>
<dbReference type="Gene3D" id="3.30.750.24">
    <property type="entry name" value="STAS domain"/>
    <property type="match status" value="1"/>
</dbReference>
<dbReference type="InterPro" id="IPR036513">
    <property type="entry name" value="STAS_dom_sf"/>
</dbReference>
<protein>
    <recommendedName>
        <fullName evidence="2">Anti-sigma factor antagonist</fullName>
    </recommendedName>
</protein>
<dbReference type="NCBIfam" id="TIGR00377">
    <property type="entry name" value="ant_ant_sig"/>
    <property type="match status" value="1"/>
</dbReference>
<dbReference type="SUPFAM" id="SSF52091">
    <property type="entry name" value="SpoIIaa-like"/>
    <property type="match status" value="1"/>
</dbReference>
<evidence type="ECO:0000256" key="1">
    <source>
        <dbReference type="ARBA" id="ARBA00009013"/>
    </source>
</evidence>
<evidence type="ECO:0000256" key="2">
    <source>
        <dbReference type="RuleBase" id="RU003749"/>
    </source>
</evidence>
<gene>
    <name evidence="4" type="ORF">NSPZN2_40518</name>
</gene>
<dbReference type="InterPro" id="IPR003658">
    <property type="entry name" value="Anti-sigma_ant"/>
</dbReference>
<proteinExistence type="inferred from homology"/>
<dbReference type="PANTHER" id="PTHR33495:SF13">
    <property type="entry name" value="ANTI-SIGMA-F FACTOR ANTAGONIST RSFB"/>
    <property type="match status" value="1"/>
</dbReference>
<dbReference type="Proteomes" id="UP000675880">
    <property type="component" value="Unassembled WGS sequence"/>
</dbReference>
<dbReference type="Pfam" id="PF01740">
    <property type="entry name" value="STAS"/>
    <property type="match status" value="1"/>
</dbReference>
<feature type="domain" description="STAS" evidence="3">
    <location>
        <begin position="1"/>
        <end position="110"/>
    </location>
</feature>
<dbReference type="CDD" id="cd07043">
    <property type="entry name" value="STAS_anti-anti-sigma_factors"/>
    <property type="match status" value="1"/>
</dbReference>
<name>A0ABM8RWX4_9BACT</name>
<dbReference type="PROSITE" id="PS50801">
    <property type="entry name" value="STAS"/>
    <property type="match status" value="1"/>
</dbReference>
<dbReference type="RefSeq" id="WP_213043323.1">
    <property type="nucleotide sequence ID" value="NZ_CAJNBJ010000017.1"/>
</dbReference>
<sequence>MQITERRVGNAVILDLVGELTYANRAAFKGAVDRVKSTGCRQVILNMHGVRFLDSSALGTLALVAQSLSGRPGRFALLNPQSYVKEIITLANLHQMLPVYHSEQDALAATTLPAAG</sequence>
<dbReference type="InterPro" id="IPR002645">
    <property type="entry name" value="STAS_dom"/>
</dbReference>
<organism evidence="4 5">
    <name type="scientific">Nitrospira defluvii</name>
    <dbReference type="NCBI Taxonomy" id="330214"/>
    <lineage>
        <taxon>Bacteria</taxon>
        <taxon>Pseudomonadati</taxon>
        <taxon>Nitrospirota</taxon>
        <taxon>Nitrospiria</taxon>
        <taxon>Nitrospirales</taxon>
        <taxon>Nitrospiraceae</taxon>
        <taxon>Nitrospira</taxon>
    </lineage>
</organism>
<keyword evidence="5" id="KW-1185">Reference proteome</keyword>
<comment type="similarity">
    <text evidence="1 2">Belongs to the anti-sigma-factor antagonist family.</text>
</comment>